<keyword evidence="3" id="KW-0645">Protease</keyword>
<dbReference type="AlphaFoldDB" id="A0A841JC09"/>
<dbReference type="Pfam" id="PF03572">
    <property type="entry name" value="Peptidase_S41"/>
    <property type="match status" value="1"/>
</dbReference>
<dbReference type="Gene3D" id="2.30.42.10">
    <property type="match status" value="1"/>
</dbReference>
<dbReference type="PANTHER" id="PTHR32060">
    <property type="entry name" value="TAIL-SPECIFIC PROTEASE"/>
    <property type="match status" value="1"/>
</dbReference>
<proteinExistence type="predicted"/>
<name>A0A841JC09_9SPHI</name>
<sequence>MKKLLYLIFFSAMVVVSACKKSDPGNNNNNNNNGSGTSGATKLQLTQDSVYMIAQEDYYWNSFLPVYGIFNPRQYTAQSTDLLNLSQEIDAYTQLSKNPSNGNLPYEYDPFNPGSSKYSFIDDGTVNKELNAVKGDFGFNYFYTYANVIRVSLVQPGSPAAAAGLQRSDQITSINGQTGNSIYITNLRDPANDAGYKYVSNAVNNGSTITLQILKTDGTQKTVTLNTKSYTVNPVIYTNTYALKGGKTAGYMVFNSFVGLSNIQARLDSVFNVFASKNVTDLIIDLRYNGGGDVETSIYLTNLIAPSSVSGSVMNTTYWSANMQNDKYPIIQKKLGPFPTGYFKPTNAAQIEKFSKNGSVNVNRVFFLVTGNTASASELTINNVKPKMNVQLIGDTTYGKPVGFLSNLTVNGDYFYTPEFETKNSNGEGGYYTGMPPVGSTATGGTYQGKRVIENIQNDFGDTNETLLSQAIGYITNGAYPTSSTLTVQSLSTNAVTMSDYQRKVLSVKTQSYRKNSMYLTLKAKK</sequence>
<gene>
    <name evidence="3" type="ORF">HDF22_001222</name>
</gene>
<dbReference type="GO" id="GO:0007165">
    <property type="term" value="P:signal transduction"/>
    <property type="evidence" value="ECO:0007669"/>
    <property type="project" value="TreeGrafter"/>
</dbReference>
<dbReference type="InterPro" id="IPR041489">
    <property type="entry name" value="PDZ_6"/>
</dbReference>
<dbReference type="EMBL" id="JACHCA010000003">
    <property type="protein sequence ID" value="MBB6127116.1"/>
    <property type="molecule type" value="Genomic_DNA"/>
</dbReference>
<dbReference type="GO" id="GO:0008236">
    <property type="term" value="F:serine-type peptidase activity"/>
    <property type="evidence" value="ECO:0007669"/>
    <property type="project" value="InterPro"/>
</dbReference>
<dbReference type="Pfam" id="PF17820">
    <property type="entry name" value="PDZ_6"/>
    <property type="match status" value="1"/>
</dbReference>
<protein>
    <submittedName>
        <fullName evidence="3">C-terminal processing protease CtpA/Prc</fullName>
    </submittedName>
</protein>
<dbReference type="SMART" id="SM00228">
    <property type="entry name" value="PDZ"/>
    <property type="match status" value="1"/>
</dbReference>
<dbReference type="PANTHER" id="PTHR32060:SF30">
    <property type="entry name" value="CARBOXY-TERMINAL PROCESSING PROTEASE CTPA"/>
    <property type="match status" value="1"/>
</dbReference>
<dbReference type="GO" id="GO:0004175">
    <property type="term" value="F:endopeptidase activity"/>
    <property type="evidence" value="ECO:0007669"/>
    <property type="project" value="TreeGrafter"/>
</dbReference>
<dbReference type="InterPro" id="IPR029045">
    <property type="entry name" value="ClpP/crotonase-like_dom_sf"/>
</dbReference>
<dbReference type="InterPro" id="IPR036034">
    <property type="entry name" value="PDZ_sf"/>
</dbReference>
<dbReference type="RefSeq" id="WP_183586322.1">
    <property type="nucleotide sequence ID" value="NZ_JACHCA010000003.1"/>
</dbReference>
<dbReference type="GO" id="GO:0030288">
    <property type="term" value="C:outer membrane-bounded periplasmic space"/>
    <property type="evidence" value="ECO:0007669"/>
    <property type="project" value="TreeGrafter"/>
</dbReference>
<evidence type="ECO:0000313" key="3">
    <source>
        <dbReference type="EMBL" id="MBB6127116.1"/>
    </source>
</evidence>
<evidence type="ECO:0000313" key="4">
    <source>
        <dbReference type="Proteomes" id="UP000548326"/>
    </source>
</evidence>
<dbReference type="InterPro" id="IPR005151">
    <property type="entry name" value="Tail-specific_protease"/>
</dbReference>
<feature type="domain" description="PDZ" evidence="2">
    <location>
        <begin position="134"/>
        <end position="187"/>
    </location>
</feature>
<dbReference type="GO" id="GO:0006508">
    <property type="term" value="P:proteolysis"/>
    <property type="evidence" value="ECO:0007669"/>
    <property type="project" value="UniProtKB-KW"/>
</dbReference>
<reference evidence="3 4" key="1">
    <citation type="submission" date="2020-08" db="EMBL/GenBank/DDBJ databases">
        <title>Genomic Encyclopedia of Type Strains, Phase IV (KMG-V): Genome sequencing to study the core and pangenomes of soil and plant-associated prokaryotes.</title>
        <authorList>
            <person name="Whitman W."/>
        </authorList>
    </citation>
    <scope>NUCLEOTIDE SEQUENCE [LARGE SCALE GENOMIC DNA]</scope>
    <source>
        <strain evidence="3 4">MP601</strain>
    </source>
</reference>
<dbReference type="PROSITE" id="PS50106">
    <property type="entry name" value="PDZ"/>
    <property type="match status" value="1"/>
</dbReference>
<comment type="caution">
    <text evidence="3">The sequence shown here is derived from an EMBL/GenBank/DDBJ whole genome shotgun (WGS) entry which is preliminary data.</text>
</comment>
<evidence type="ECO:0000256" key="1">
    <source>
        <dbReference type="SAM" id="SignalP"/>
    </source>
</evidence>
<accession>A0A841JC09</accession>
<feature type="signal peptide" evidence="1">
    <location>
        <begin position="1"/>
        <end position="18"/>
    </location>
</feature>
<dbReference type="InterPro" id="IPR001478">
    <property type="entry name" value="PDZ"/>
</dbReference>
<feature type="chain" id="PRO_5032765568" evidence="1">
    <location>
        <begin position="19"/>
        <end position="526"/>
    </location>
</feature>
<keyword evidence="3" id="KW-0378">Hydrolase</keyword>
<dbReference type="Proteomes" id="UP000548326">
    <property type="component" value="Unassembled WGS sequence"/>
</dbReference>
<dbReference type="Gene3D" id="3.90.226.10">
    <property type="entry name" value="2-enoyl-CoA Hydratase, Chain A, domain 1"/>
    <property type="match status" value="1"/>
</dbReference>
<dbReference type="PROSITE" id="PS51257">
    <property type="entry name" value="PROKAR_LIPOPROTEIN"/>
    <property type="match status" value="1"/>
</dbReference>
<dbReference type="SUPFAM" id="SSF50156">
    <property type="entry name" value="PDZ domain-like"/>
    <property type="match status" value="1"/>
</dbReference>
<keyword evidence="1" id="KW-0732">Signal</keyword>
<organism evidence="3 4">
    <name type="scientific">Mucilaginibacter lappiensis</name>
    <dbReference type="NCBI Taxonomy" id="354630"/>
    <lineage>
        <taxon>Bacteria</taxon>
        <taxon>Pseudomonadati</taxon>
        <taxon>Bacteroidota</taxon>
        <taxon>Sphingobacteriia</taxon>
        <taxon>Sphingobacteriales</taxon>
        <taxon>Sphingobacteriaceae</taxon>
        <taxon>Mucilaginibacter</taxon>
    </lineage>
</organism>
<dbReference type="SUPFAM" id="SSF52096">
    <property type="entry name" value="ClpP/crotonase"/>
    <property type="match status" value="1"/>
</dbReference>
<dbReference type="Gene3D" id="3.30.750.170">
    <property type="match status" value="1"/>
</dbReference>
<evidence type="ECO:0000259" key="2">
    <source>
        <dbReference type="PROSITE" id="PS50106"/>
    </source>
</evidence>